<name>A0A4Y8M5M3_9BACL</name>
<dbReference type="OrthoDB" id="9794935at2"/>
<evidence type="ECO:0000313" key="1">
    <source>
        <dbReference type="EMBL" id="TFE30782.1"/>
    </source>
</evidence>
<dbReference type="Proteomes" id="UP000297900">
    <property type="component" value="Unassembled WGS sequence"/>
</dbReference>
<dbReference type="Gene3D" id="2.30.110.10">
    <property type="entry name" value="Electron Transport, Fmn-binding Protein, Chain A"/>
    <property type="match status" value="1"/>
</dbReference>
<comment type="caution">
    <text evidence="1">The sequence shown here is derived from an EMBL/GenBank/DDBJ whole genome shotgun (WGS) entry which is preliminary data.</text>
</comment>
<gene>
    <name evidence="1" type="ORF">E2980_03100</name>
</gene>
<dbReference type="InterPro" id="IPR024747">
    <property type="entry name" value="Pyridox_Oxase-rel"/>
</dbReference>
<protein>
    <submittedName>
        <fullName evidence="1">Pyridoxamine 5'-phosphate oxidase family protein</fullName>
    </submittedName>
</protein>
<organism evidence="1 2">
    <name type="scientific">Cohnella luojiensis</name>
    <dbReference type="NCBI Taxonomy" id="652876"/>
    <lineage>
        <taxon>Bacteria</taxon>
        <taxon>Bacillati</taxon>
        <taxon>Bacillota</taxon>
        <taxon>Bacilli</taxon>
        <taxon>Bacillales</taxon>
        <taxon>Paenibacillaceae</taxon>
        <taxon>Cohnella</taxon>
    </lineage>
</organism>
<dbReference type="PANTHER" id="PTHR34071:SF2">
    <property type="entry name" value="FLAVIN-NUCLEOTIDE-BINDING PROTEIN"/>
    <property type="match status" value="1"/>
</dbReference>
<dbReference type="Pfam" id="PF12900">
    <property type="entry name" value="Pyridox_ox_2"/>
    <property type="match status" value="1"/>
</dbReference>
<dbReference type="RefSeq" id="WP_135150662.1">
    <property type="nucleotide sequence ID" value="NZ_SOMN01000002.1"/>
</dbReference>
<sequence>MFPIRVQRRTCTDTGKIQHFLENTRTGFLGLSSEDVPYVIPLNFVWLNDAVYFHGAQDGRKIIYIEHNPLACFTVSEDYGTITDLVPANTDTAYMSVIIEGTVIRVTDINEATEAMQAMLDKYVPGYYDRPLAHSHLERYVSSLGSKTAVYKLTADSVSAKENEVAPAHMYYEGRTIHTDRA</sequence>
<dbReference type="SUPFAM" id="SSF50475">
    <property type="entry name" value="FMN-binding split barrel"/>
    <property type="match status" value="1"/>
</dbReference>
<reference evidence="1 2" key="1">
    <citation type="submission" date="2019-03" db="EMBL/GenBank/DDBJ databases">
        <title>Cohnella endophytica sp. nov., a novel endophytic bacterium isolated from bark of Sonneratia apetala.</title>
        <authorList>
            <person name="Tuo L."/>
        </authorList>
    </citation>
    <scope>NUCLEOTIDE SEQUENCE [LARGE SCALE GENOMIC DNA]</scope>
    <source>
        <strain evidence="1 2">CCTCC AB 208254</strain>
    </source>
</reference>
<keyword evidence="2" id="KW-1185">Reference proteome</keyword>
<accession>A0A4Y8M5M3</accession>
<dbReference type="AlphaFoldDB" id="A0A4Y8M5M3"/>
<proteinExistence type="predicted"/>
<dbReference type="EMBL" id="SOMN01000002">
    <property type="protein sequence ID" value="TFE30782.1"/>
    <property type="molecule type" value="Genomic_DNA"/>
</dbReference>
<dbReference type="PANTHER" id="PTHR34071">
    <property type="entry name" value="5-NITROIMIDAZOLE ANTIBIOTICS RESISTANCE PROTEIN, NIMA-FAMILY-RELATED PROTEIN-RELATED"/>
    <property type="match status" value="1"/>
</dbReference>
<evidence type="ECO:0000313" key="2">
    <source>
        <dbReference type="Proteomes" id="UP000297900"/>
    </source>
</evidence>
<dbReference type="InterPro" id="IPR012349">
    <property type="entry name" value="Split_barrel_FMN-bd"/>
</dbReference>